<dbReference type="Gene3D" id="3.90.550.20">
    <property type="match status" value="1"/>
</dbReference>
<keyword evidence="2" id="KW-0808">Transferase</keyword>
<reference evidence="2 3" key="1">
    <citation type="submission" date="2012-11" db="EMBL/GenBank/DDBJ databases">
        <title>Whole genome sequence of Acidocella aminolytica 101 = DSM 11237.</title>
        <authorList>
            <person name="Azuma Y."/>
            <person name="Higashiura N."/>
            <person name="Hirakawa H."/>
            <person name="Matsushita K."/>
        </authorList>
    </citation>
    <scope>NUCLEOTIDE SEQUENCE [LARGE SCALE GENOMIC DNA]</scope>
    <source>
        <strain evidence="3">101 / DSM 11237</strain>
    </source>
</reference>
<sequence length="889" mass="98056">MNNHGIGALRVRGYIDQLGEALNVAGWAWFEEAPQQRLEIEFLINGTPAGRVVAEVYRKDVAEAGIGDGHYGFDWPLVLPLLELHGAPNITLSAREVKTGQPLSNSLDFTPSELATRLAALPVTAELPRRLAALRAATHLTPEDPWPAKALADVLRDAGRTDEAAIVLRQLLAQHKRFWHAHVMLGHLARAAGERTAALSWFEQAAELAPGDVWRWLDISEELRALDRFEDAKTALQRAEEIKSDFWAVALGRGYCARAQAEHEAARRYFEDAIRLAPTELAPRIGLIEELRDAGMLDDARTAAKALLEAYPGSMPLLLSLAYTERQAGCAEEAARFFGAALAQEPENPTLLAELARQEYRLGRQQESNAHLIRALELSPGHTDAVTQLASQALTVGDAAQAYEIYRAAAAIKPGELAFRFGMLDTQAWQGRMQDALMGLQAMEREYGATPQLQSWRITLLRRTGQMDEALHAARTATAAAPQQFWLWVERFQTELLAGSDAMLQKSLLGIPATTRAERAVKRRCIGALAESLWQTEAALKHYEDAAQLYPNDVSLQEALARIQLMRFNLPGARAHLRRQYELMAADRRLRRESLNISQSLLGQIIHEYALDEDMAESWPALSGLSPFERVAPLATLVREAPDSTAAAAALLLALRQAEKLDFIPEPGDAMLIPRLITAFWDQPDVPADVEAMMQSWRTCNPGHEWRRFDTARAQDYLAAKFPGPVLGAFQRVREVPQKADIFRLAVLVAEGGVYADADDRCLRPLDNLVPHGANLVLPQEEFGCAGNHFLAAAPGHPVLQAALRTVAAAINRGDNEIPWLLSGPGLLTRVLAQHLTERGVNAGLPPGLVLLDRRELGRSVAGGCFATYKVFHMRHRKRIDAAALRQNA</sequence>
<dbReference type="OrthoDB" id="9769600at2"/>
<dbReference type="SUPFAM" id="SSF48452">
    <property type="entry name" value="TPR-like"/>
    <property type="match status" value="2"/>
</dbReference>
<dbReference type="Pfam" id="PF04488">
    <property type="entry name" value="Gly_transf_sug"/>
    <property type="match status" value="1"/>
</dbReference>
<proteinExistence type="predicted"/>
<dbReference type="PANTHER" id="PTHR12558:SF13">
    <property type="entry name" value="CELL DIVISION CYCLE PROTEIN 27 HOMOLOG"/>
    <property type="match status" value="1"/>
</dbReference>
<dbReference type="EMBL" id="BANC01000034">
    <property type="protein sequence ID" value="GAN79903.1"/>
    <property type="molecule type" value="Genomic_DNA"/>
</dbReference>
<dbReference type="InterPro" id="IPR007577">
    <property type="entry name" value="GlycoTrfase_DXD_sugar-bd_CS"/>
</dbReference>
<feature type="repeat" description="TPR" evidence="1">
    <location>
        <begin position="179"/>
        <end position="212"/>
    </location>
</feature>
<dbReference type="RefSeq" id="WP_048878329.1">
    <property type="nucleotide sequence ID" value="NZ_BANC01000034.1"/>
</dbReference>
<keyword evidence="2" id="KW-0328">Glycosyltransferase</keyword>
<dbReference type="Proteomes" id="UP000032668">
    <property type="component" value="Unassembled WGS sequence"/>
</dbReference>
<dbReference type="Gene3D" id="1.25.40.10">
    <property type="entry name" value="Tetratricopeptide repeat domain"/>
    <property type="match status" value="2"/>
</dbReference>
<keyword evidence="1" id="KW-0802">TPR repeat</keyword>
<dbReference type="InterPro" id="IPR011990">
    <property type="entry name" value="TPR-like_helical_dom_sf"/>
</dbReference>
<dbReference type="PANTHER" id="PTHR12558">
    <property type="entry name" value="CELL DIVISION CYCLE 16,23,27"/>
    <property type="match status" value="1"/>
</dbReference>
<comment type="caution">
    <text evidence="2">The sequence shown here is derived from an EMBL/GenBank/DDBJ whole genome shotgun (WGS) entry which is preliminary data.</text>
</comment>
<organism evidence="2 3">
    <name type="scientific">Acidocella aminolytica 101 = DSM 11237</name>
    <dbReference type="NCBI Taxonomy" id="1120923"/>
    <lineage>
        <taxon>Bacteria</taxon>
        <taxon>Pseudomonadati</taxon>
        <taxon>Pseudomonadota</taxon>
        <taxon>Alphaproteobacteria</taxon>
        <taxon>Acetobacterales</taxon>
        <taxon>Acidocellaceae</taxon>
        <taxon>Acidocella</taxon>
    </lineage>
</organism>
<dbReference type="GO" id="GO:0016757">
    <property type="term" value="F:glycosyltransferase activity"/>
    <property type="evidence" value="ECO:0007669"/>
    <property type="project" value="UniProtKB-KW"/>
</dbReference>
<dbReference type="AlphaFoldDB" id="A0A0D6PFC1"/>
<gene>
    <name evidence="2" type="ORF">Aam_034_047</name>
</gene>
<dbReference type="SMART" id="SM00028">
    <property type="entry name" value="TPR"/>
    <property type="match status" value="9"/>
</dbReference>
<evidence type="ECO:0000313" key="3">
    <source>
        <dbReference type="Proteomes" id="UP000032668"/>
    </source>
</evidence>
<dbReference type="Pfam" id="PF13432">
    <property type="entry name" value="TPR_16"/>
    <property type="match status" value="2"/>
</dbReference>
<evidence type="ECO:0000313" key="2">
    <source>
        <dbReference type="EMBL" id="GAN79903.1"/>
    </source>
</evidence>
<keyword evidence="3" id="KW-1185">Reference proteome</keyword>
<protein>
    <submittedName>
        <fullName evidence="2">Mannosyltransferase</fullName>
    </submittedName>
</protein>
<dbReference type="InterPro" id="IPR029044">
    <property type="entry name" value="Nucleotide-diphossugar_trans"/>
</dbReference>
<dbReference type="SUPFAM" id="SSF53448">
    <property type="entry name" value="Nucleotide-diphospho-sugar transferases"/>
    <property type="match status" value="1"/>
</dbReference>
<dbReference type="STRING" id="1120923.SAMN02746095_00880"/>
<evidence type="ECO:0000256" key="1">
    <source>
        <dbReference type="PROSITE-ProRule" id="PRU00339"/>
    </source>
</evidence>
<accession>A0A0D6PFC1</accession>
<name>A0A0D6PFC1_9PROT</name>
<dbReference type="InterPro" id="IPR019734">
    <property type="entry name" value="TPR_rpt"/>
</dbReference>
<dbReference type="PROSITE" id="PS50005">
    <property type="entry name" value="TPR"/>
    <property type="match status" value="1"/>
</dbReference>